<feature type="domain" description="Creatinase N-terminal" evidence="2">
    <location>
        <begin position="12"/>
        <end position="156"/>
    </location>
</feature>
<dbReference type="InterPro" id="IPR050659">
    <property type="entry name" value="Peptidase_M24B"/>
</dbReference>
<evidence type="ECO:0000259" key="1">
    <source>
        <dbReference type="Pfam" id="PF00557"/>
    </source>
</evidence>
<dbReference type="InterPro" id="IPR036005">
    <property type="entry name" value="Creatinase/aminopeptidase-like"/>
</dbReference>
<protein>
    <recommendedName>
        <fullName evidence="4">Peptidase M24 domain-containing protein</fullName>
    </recommendedName>
</protein>
<proteinExistence type="predicted"/>
<dbReference type="Gene3D" id="3.90.230.10">
    <property type="entry name" value="Creatinase/methionine aminopeptidase superfamily"/>
    <property type="match status" value="1"/>
</dbReference>
<evidence type="ECO:0000313" key="3">
    <source>
        <dbReference type="EMBL" id="SVA67337.1"/>
    </source>
</evidence>
<dbReference type="Pfam" id="PF00557">
    <property type="entry name" value="Peptidase_M24"/>
    <property type="match status" value="1"/>
</dbReference>
<evidence type="ECO:0000259" key="2">
    <source>
        <dbReference type="Pfam" id="PF01321"/>
    </source>
</evidence>
<reference evidence="3" key="1">
    <citation type="submission" date="2018-05" db="EMBL/GenBank/DDBJ databases">
        <authorList>
            <person name="Lanie J.A."/>
            <person name="Ng W.-L."/>
            <person name="Kazmierczak K.M."/>
            <person name="Andrzejewski T.M."/>
            <person name="Davidsen T.M."/>
            <person name="Wayne K.J."/>
            <person name="Tettelin H."/>
            <person name="Glass J.I."/>
            <person name="Rusch D."/>
            <person name="Podicherti R."/>
            <person name="Tsui H.-C.T."/>
            <person name="Winkler M.E."/>
        </authorList>
    </citation>
    <scope>NUCLEOTIDE SEQUENCE</scope>
</reference>
<gene>
    <name evidence="3" type="ORF">METZ01_LOCUS120191</name>
</gene>
<organism evidence="3">
    <name type="scientific">marine metagenome</name>
    <dbReference type="NCBI Taxonomy" id="408172"/>
    <lineage>
        <taxon>unclassified sequences</taxon>
        <taxon>metagenomes</taxon>
        <taxon>ecological metagenomes</taxon>
    </lineage>
</organism>
<dbReference type="EMBL" id="UINC01016110">
    <property type="protein sequence ID" value="SVA67337.1"/>
    <property type="molecule type" value="Genomic_DNA"/>
</dbReference>
<dbReference type="CDD" id="cd01066">
    <property type="entry name" value="APP_MetAP"/>
    <property type="match status" value="1"/>
</dbReference>
<dbReference type="Gene3D" id="3.40.350.10">
    <property type="entry name" value="Creatinase/prolidase N-terminal domain"/>
    <property type="match status" value="1"/>
</dbReference>
<dbReference type="SUPFAM" id="SSF55920">
    <property type="entry name" value="Creatinase/aminopeptidase"/>
    <property type="match status" value="1"/>
</dbReference>
<dbReference type="PANTHER" id="PTHR46112">
    <property type="entry name" value="AMINOPEPTIDASE"/>
    <property type="match status" value="1"/>
</dbReference>
<sequence length="384" mass="43289">MRGFPKEEFINRIAKLRQLMEKNHVDAIIITSPSNFRYFTGLDSYFWESPTRPWFVLIPLLKDPIAIVPSIGLSSLEKTWIDNIITWNSPNPEDEGISTVLNAIHSLKIQKGNIGFELGKESFLRMKINDFRKLENQLQNFSIIDSSPLLWELRLIKSQNEIDKIKDIIAIASKTFDNLASKISLGMSEIEIANIFKKDIIDNGGDHTLYLACTSGNNGYDQIICDPTDKKTSNGDVLVMDTGSTKDGYFCDFNRNYGFGEIAAETEDCYRCLWQATERAIAIAKPGVSCSDLNDEMLKVLNQFKNSQNSVGRMGHGLGLQMTEPPSIMKNDKTALEKNMVITLEPSMEYKTGKMIVHEENILITENGCELLTTRTPKSLPIIN</sequence>
<dbReference type="SUPFAM" id="SSF53092">
    <property type="entry name" value="Creatinase/prolidase N-terminal domain"/>
    <property type="match status" value="1"/>
</dbReference>
<dbReference type="InterPro" id="IPR000587">
    <property type="entry name" value="Creatinase_N"/>
</dbReference>
<dbReference type="PANTHER" id="PTHR46112:SF2">
    <property type="entry name" value="XAA-PRO AMINOPEPTIDASE P-RELATED"/>
    <property type="match status" value="1"/>
</dbReference>
<dbReference type="AlphaFoldDB" id="A0A381XT06"/>
<name>A0A381XT06_9ZZZZ</name>
<evidence type="ECO:0008006" key="4">
    <source>
        <dbReference type="Google" id="ProtNLM"/>
    </source>
</evidence>
<dbReference type="InterPro" id="IPR000994">
    <property type="entry name" value="Pept_M24"/>
</dbReference>
<accession>A0A381XT06</accession>
<dbReference type="Pfam" id="PF01321">
    <property type="entry name" value="Creatinase_N"/>
    <property type="match status" value="1"/>
</dbReference>
<dbReference type="InterPro" id="IPR029149">
    <property type="entry name" value="Creatin/AminoP/Spt16_N"/>
</dbReference>
<feature type="domain" description="Peptidase M24" evidence="1">
    <location>
        <begin position="164"/>
        <end position="366"/>
    </location>
</feature>